<dbReference type="PANTHER" id="PTHR37814">
    <property type="entry name" value="CONSERVED MEMBRANE PROTEIN"/>
    <property type="match status" value="1"/>
</dbReference>
<feature type="transmembrane region" description="Helical" evidence="1">
    <location>
        <begin position="217"/>
        <end position="245"/>
    </location>
</feature>
<feature type="transmembrane region" description="Helical" evidence="1">
    <location>
        <begin position="36"/>
        <end position="60"/>
    </location>
</feature>
<keyword evidence="1" id="KW-0812">Transmembrane</keyword>
<dbReference type="InterPro" id="IPR038728">
    <property type="entry name" value="YkvI-like"/>
</dbReference>
<feature type="transmembrane region" description="Helical" evidence="1">
    <location>
        <begin position="145"/>
        <end position="165"/>
    </location>
</feature>
<comment type="caution">
    <text evidence="2">The sequence shown here is derived from an EMBL/GenBank/DDBJ whole genome shotgun (WGS) entry which is preliminary data.</text>
</comment>
<evidence type="ECO:0000313" key="2">
    <source>
        <dbReference type="EMBL" id="KUG04364.1"/>
    </source>
</evidence>
<dbReference type="AlphaFoldDB" id="A0A0W8E704"/>
<keyword evidence="1" id="KW-0472">Membrane</keyword>
<reference evidence="2" key="1">
    <citation type="journal article" date="2015" name="Proc. Natl. Acad. Sci. U.S.A.">
        <title>Networks of energetic and metabolic interactions define dynamics in microbial communities.</title>
        <authorList>
            <person name="Embree M."/>
            <person name="Liu J.K."/>
            <person name="Al-Bassam M.M."/>
            <person name="Zengler K."/>
        </authorList>
    </citation>
    <scope>NUCLEOTIDE SEQUENCE</scope>
</reference>
<protein>
    <submittedName>
        <fullName evidence="2">Putative membrane protein</fullName>
    </submittedName>
</protein>
<name>A0A0W8E704_9ZZZZ</name>
<keyword evidence="1" id="KW-1133">Transmembrane helix</keyword>
<evidence type="ECO:0000256" key="1">
    <source>
        <dbReference type="SAM" id="Phobius"/>
    </source>
</evidence>
<feature type="transmembrane region" description="Helical" evidence="1">
    <location>
        <begin position="185"/>
        <end position="205"/>
    </location>
</feature>
<proteinExistence type="predicted"/>
<dbReference type="PANTHER" id="PTHR37814:SF1">
    <property type="entry name" value="MEMBRANE PROTEIN"/>
    <property type="match status" value="1"/>
</dbReference>
<feature type="transmembrane region" description="Helical" evidence="1">
    <location>
        <begin position="298"/>
        <end position="318"/>
    </location>
</feature>
<gene>
    <name evidence="2" type="ORF">ASZ90_018235</name>
</gene>
<dbReference type="EMBL" id="LNQE01001851">
    <property type="protein sequence ID" value="KUG04364.1"/>
    <property type="molecule type" value="Genomic_DNA"/>
</dbReference>
<feature type="transmembrane region" description="Helical" evidence="1">
    <location>
        <begin position="324"/>
        <end position="344"/>
    </location>
</feature>
<feature type="transmembrane region" description="Helical" evidence="1">
    <location>
        <begin position="88"/>
        <end position="110"/>
    </location>
</feature>
<accession>A0A0W8E704</accession>
<organism evidence="2">
    <name type="scientific">hydrocarbon metagenome</name>
    <dbReference type="NCBI Taxonomy" id="938273"/>
    <lineage>
        <taxon>unclassified sequences</taxon>
        <taxon>metagenomes</taxon>
        <taxon>ecological metagenomes</taxon>
    </lineage>
</organism>
<feature type="transmembrane region" description="Helical" evidence="1">
    <location>
        <begin position="116"/>
        <end position="133"/>
    </location>
</feature>
<sequence>MNSIKSRLSLVMGYLGAVVGAGFASGQEIVQFFVTYGMHGVKGCFLAMLLFALCGGLLMYMAHRHQTGSYQDMLHELMGDKFSKIIDLLMAVFLFLGLSMMLSASGAVFYEHLYQPKELGILLATVLVAVFLYTGKKGLIKSYNLLVPAKLVLLLIITGYAALVVDGGQVEAYTGYLSSGEENRWLLSSILYVAYNFALAMVVLTEYQSIGTRKDGIWGAVWGGCLLGVLILFNYLALCKFLPVIMHYQVPMLYVAGIISPGTKVIYTLVLWVGILTTAIANAYGFAQRFSGFTSISYGLSLCITLVLALPISLQSFSALVSKVYPLFGLLGIIILVVLVAKAVKEIVVDILSNIPNR</sequence>